<comment type="caution">
    <text evidence="5">The sequence shown here is derived from an EMBL/GenBank/DDBJ whole genome shotgun (WGS) entry which is preliminary data.</text>
</comment>
<gene>
    <name evidence="5" type="ORF">E4663_00945</name>
</gene>
<dbReference type="Proteomes" id="UP000297982">
    <property type="component" value="Unassembled WGS sequence"/>
</dbReference>
<keyword evidence="4" id="KW-0720">Serine protease</keyword>
<dbReference type="InterPro" id="IPR005320">
    <property type="entry name" value="Peptidase_S51"/>
</dbReference>
<dbReference type="InterPro" id="IPR029062">
    <property type="entry name" value="Class_I_gatase-like"/>
</dbReference>
<dbReference type="GO" id="GO:0008236">
    <property type="term" value="F:serine-type peptidase activity"/>
    <property type="evidence" value="ECO:0007669"/>
    <property type="project" value="UniProtKB-KW"/>
</dbReference>
<dbReference type="EMBL" id="SRJC01000001">
    <property type="protein sequence ID" value="TGB03605.1"/>
    <property type="molecule type" value="Genomic_DNA"/>
</dbReference>
<dbReference type="Pfam" id="PF03575">
    <property type="entry name" value="Peptidase_S51"/>
    <property type="match status" value="1"/>
</dbReference>
<evidence type="ECO:0000256" key="1">
    <source>
        <dbReference type="ARBA" id="ARBA00006534"/>
    </source>
</evidence>
<dbReference type="RefSeq" id="WP_135326333.1">
    <property type="nucleotide sequence ID" value="NZ_SRJC01000001.1"/>
</dbReference>
<evidence type="ECO:0000256" key="2">
    <source>
        <dbReference type="ARBA" id="ARBA00022670"/>
    </source>
</evidence>
<dbReference type="GO" id="GO:0006508">
    <property type="term" value="P:proteolysis"/>
    <property type="evidence" value="ECO:0007669"/>
    <property type="project" value="UniProtKB-KW"/>
</dbReference>
<protein>
    <recommendedName>
        <fullName evidence="7">Peptidase E</fullName>
    </recommendedName>
</protein>
<dbReference type="Gene3D" id="3.40.50.880">
    <property type="match status" value="1"/>
</dbReference>
<name>A0A4Z0H355_9BACI</name>
<comment type="similarity">
    <text evidence="1">Belongs to the peptidase S51 family.</text>
</comment>
<evidence type="ECO:0000256" key="4">
    <source>
        <dbReference type="ARBA" id="ARBA00022825"/>
    </source>
</evidence>
<evidence type="ECO:0000313" key="5">
    <source>
        <dbReference type="EMBL" id="TGB03605.1"/>
    </source>
</evidence>
<keyword evidence="2" id="KW-0645">Protease</keyword>
<evidence type="ECO:0000256" key="3">
    <source>
        <dbReference type="ARBA" id="ARBA00022801"/>
    </source>
</evidence>
<keyword evidence="6" id="KW-1185">Reference proteome</keyword>
<proteinExistence type="inferred from homology"/>
<reference evidence="5 6" key="1">
    <citation type="journal article" date="2003" name="Int. J. Syst. Evol. Microbiol.">
        <title>Halobacillus salinus sp. nov., isolated from a salt lake on the coast of the East Sea in Korea.</title>
        <authorList>
            <person name="Yoon J.H."/>
            <person name="Kang K.H."/>
            <person name="Park Y.H."/>
        </authorList>
    </citation>
    <scope>NUCLEOTIDE SEQUENCE [LARGE SCALE GENOMIC DNA]</scope>
    <source>
        <strain evidence="5 6">HSL-3</strain>
    </source>
</reference>
<dbReference type="SUPFAM" id="SSF52317">
    <property type="entry name" value="Class I glutamine amidotransferase-like"/>
    <property type="match status" value="1"/>
</dbReference>
<evidence type="ECO:0008006" key="7">
    <source>
        <dbReference type="Google" id="ProtNLM"/>
    </source>
</evidence>
<organism evidence="5 6">
    <name type="scientific">Halobacillus salinus</name>
    <dbReference type="NCBI Taxonomy" id="192814"/>
    <lineage>
        <taxon>Bacteria</taxon>
        <taxon>Bacillati</taxon>
        <taxon>Bacillota</taxon>
        <taxon>Bacilli</taxon>
        <taxon>Bacillales</taxon>
        <taxon>Bacillaceae</taxon>
        <taxon>Halobacillus</taxon>
    </lineage>
</organism>
<dbReference type="AlphaFoldDB" id="A0A4Z0H355"/>
<evidence type="ECO:0000313" key="6">
    <source>
        <dbReference type="Proteomes" id="UP000297982"/>
    </source>
</evidence>
<keyword evidence="3" id="KW-0378">Hydrolase</keyword>
<sequence>MGNLILSGGGNAEVYEFLMKFIDKDKPILYIPLAGNEEYRPFQESLAYIKSIFLPLGVKEVTMWTDLHHRTLGDLERFSAVYFSGGSTLTLLRIIKETNFDKVLRQYFHGGGTIFGQSAGAIIFGSDVTHTTTEEEVSRYEPLNLVHNNRLWCHYDVHDEGLLRKYSKGEGDPFLALPDGGAVHVTERQCEVIRKVAYEFKDGRRKELIPDGYF</sequence>
<accession>A0A4Z0H355</accession>